<feature type="transmembrane region" description="Helical" evidence="7">
    <location>
        <begin position="7"/>
        <end position="25"/>
    </location>
</feature>
<dbReference type="Proteomes" id="UP000175744">
    <property type="component" value="Unassembled WGS sequence"/>
</dbReference>
<sequence>MKDSIKIYLLMILTTIFWAGAFIAAKLSSPYIPVFTLTFLRFSLATIILYFIIKIKDKKVYKPTKKDIPAFLFTGIIGMFGYHIFFFSSVKYTTAINSSIIGASNPIITTILCVIFLKEKVNYKRIFGIILSFIGVFLTITNAKIETIKNISLNKGDILMLVAVLLWSIYMVYSKKISKNYTPITLIFYSFLVCTLFLIPFVLYETPLKYVSTIPYYSYIAIIYMSIFPSVIGYLIQQMSIKEIGPGKTSVFNNLVPVFSIILSILILGETITVIKLFTTALIISGVYICQKN</sequence>
<feature type="domain" description="EamA" evidence="8">
    <location>
        <begin position="6"/>
        <end position="140"/>
    </location>
</feature>
<dbReference type="SUPFAM" id="SSF103481">
    <property type="entry name" value="Multidrug resistance efflux transporter EmrE"/>
    <property type="match status" value="2"/>
</dbReference>
<feature type="transmembrane region" description="Helical" evidence="7">
    <location>
        <begin position="31"/>
        <end position="53"/>
    </location>
</feature>
<evidence type="ECO:0000256" key="2">
    <source>
        <dbReference type="ARBA" id="ARBA00007362"/>
    </source>
</evidence>
<dbReference type="EMBL" id="LZFO01000013">
    <property type="protein sequence ID" value="OFI06253.1"/>
    <property type="molecule type" value="Genomic_DNA"/>
</dbReference>
<dbReference type="GO" id="GO:0005886">
    <property type="term" value="C:plasma membrane"/>
    <property type="evidence" value="ECO:0007669"/>
    <property type="project" value="UniProtKB-SubCell"/>
</dbReference>
<evidence type="ECO:0000313" key="9">
    <source>
        <dbReference type="EMBL" id="OFI06253.1"/>
    </source>
</evidence>
<feature type="transmembrane region" description="Helical" evidence="7">
    <location>
        <begin position="157"/>
        <end position="174"/>
    </location>
</feature>
<feature type="transmembrane region" description="Helical" evidence="7">
    <location>
        <begin position="249"/>
        <end position="268"/>
    </location>
</feature>
<comment type="similarity">
    <text evidence="2">Belongs to the EamA transporter family.</text>
</comment>
<feature type="transmembrane region" description="Helical" evidence="7">
    <location>
        <begin position="274"/>
        <end position="290"/>
    </location>
</feature>
<dbReference type="RefSeq" id="WP_070110124.1">
    <property type="nucleotide sequence ID" value="NZ_LZFO01000013.1"/>
</dbReference>
<keyword evidence="10" id="KW-1185">Reference proteome</keyword>
<gene>
    <name evidence="9" type="primary">yhbE</name>
    <name evidence="9" type="ORF">CLOACE_11740</name>
</gene>
<evidence type="ECO:0000256" key="5">
    <source>
        <dbReference type="ARBA" id="ARBA00022989"/>
    </source>
</evidence>
<keyword evidence="3" id="KW-1003">Cell membrane</keyword>
<feature type="transmembrane region" description="Helical" evidence="7">
    <location>
        <begin position="186"/>
        <end position="204"/>
    </location>
</feature>
<dbReference type="Pfam" id="PF00892">
    <property type="entry name" value="EamA"/>
    <property type="match status" value="2"/>
</dbReference>
<proteinExistence type="inferred from homology"/>
<feature type="transmembrane region" description="Helical" evidence="7">
    <location>
        <begin position="68"/>
        <end position="90"/>
    </location>
</feature>
<evidence type="ECO:0000256" key="7">
    <source>
        <dbReference type="SAM" id="Phobius"/>
    </source>
</evidence>
<feature type="transmembrane region" description="Helical" evidence="7">
    <location>
        <begin position="216"/>
        <end position="237"/>
    </location>
</feature>
<dbReference type="InterPro" id="IPR050638">
    <property type="entry name" value="AA-Vitamin_Transporters"/>
</dbReference>
<feature type="transmembrane region" description="Helical" evidence="7">
    <location>
        <begin position="126"/>
        <end position="145"/>
    </location>
</feature>
<dbReference type="PANTHER" id="PTHR32322:SF18">
    <property type="entry name" value="S-ADENOSYLMETHIONINE_S-ADENOSYLHOMOCYSTEINE TRANSPORTER"/>
    <property type="match status" value="1"/>
</dbReference>
<keyword evidence="6 7" id="KW-0472">Membrane</keyword>
<feature type="domain" description="EamA" evidence="8">
    <location>
        <begin position="155"/>
        <end position="289"/>
    </location>
</feature>
<evidence type="ECO:0000256" key="1">
    <source>
        <dbReference type="ARBA" id="ARBA00004651"/>
    </source>
</evidence>
<organism evidence="9 10">
    <name type="scientific">Clostridium acetireducens DSM 10703</name>
    <dbReference type="NCBI Taxonomy" id="1121290"/>
    <lineage>
        <taxon>Bacteria</taxon>
        <taxon>Bacillati</taxon>
        <taxon>Bacillota</taxon>
        <taxon>Clostridia</taxon>
        <taxon>Eubacteriales</taxon>
        <taxon>Clostridiaceae</taxon>
        <taxon>Clostridium</taxon>
    </lineage>
</organism>
<comment type="subcellular location">
    <subcellularLocation>
        <location evidence="1">Cell membrane</location>
        <topology evidence="1">Multi-pass membrane protein</topology>
    </subcellularLocation>
</comment>
<dbReference type="PANTHER" id="PTHR32322">
    <property type="entry name" value="INNER MEMBRANE TRANSPORTER"/>
    <property type="match status" value="1"/>
</dbReference>
<protein>
    <submittedName>
        <fullName evidence="9">Putative inner membrane transporter YhbE</fullName>
    </submittedName>
</protein>
<dbReference type="InterPro" id="IPR000620">
    <property type="entry name" value="EamA_dom"/>
</dbReference>
<keyword evidence="4 7" id="KW-0812">Transmembrane</keyword>
<dbReference type="AlphaFoldDB" id="A0A1E8EZ38"/>
<dbReference type="InterPro" id="IPR037185">
    <property type="entry name" value="EmrE-like"/>
</dbReference>
<keyword evidence="5 7" id="KW-1133">Transmembrane helix</keyword>
<feature type="transmembrane region" description="Helical" evidence="7">
    <location>
        <begin position="96"/>
        <end position="117"/>
    </location>
</feature>
<accession>A0A1E8EZ38</accession>
<evidence type="ECO:0000256" key="4">
    <source>
        <dbReference type="ARBA" id="ARBA00022692"/>
    </source>
</evidence>
<reference evidence="9 10" key="1">
    <citation type="submission" date="2016-06" db="EMBL/GenBank/DDBJ databases">
        <title>Genome sequence of Clostridium acetireducens DSM 10703.</title>
        <authorList>
            <person name="Poehlein A."/>
            <person name="Fluechter S."/>
            <person name="Duerre P."/>
            <person name="Daniel R."/>
        </authorList>
    </citation>
    <scope>NUCLEOTIDE SEQUENCE [LARGE SCALE GENOMIC DNA]</scope>
    <source>
        <strain evidence="9 10">DSM 10703</strain>
    </source>
</reference>
<name>A0A1E8EZ38_9CLOT</name>
<evidence type="ECO:0000313" key="10">
    <source>
        <dbReference type="Proteomes" id="UP000175744"/>
    </source>
</evidence>
<evidence type="ECO:0000256" key="6">
    <source>
        <dbReference type="ARBA" id="ARBA00023136"/>
    </source>
</evidence>
<evidence type="ECO:0000256" key="3">
    <source>
        <dbReference type="ARBA" id="ARBA00022475"/>
    </source>
</evidence>
<dbReference type="OrthoDB" id="9799821at2"/>
<evidence type="ECO:0000259" key="8">
    <source>
        <dbReference type="Pfam" id="PF00892"/>
    </source>
</evidence>
<comment type="caution">
    <text evidence="9">The sequence shown here is derived from an EMBL/GenBank/DDBJ whole genome shotgun (WGS) entry which is preliminary data.</text>
</comment>